<comment type="caution">
    <text evidence="2">The sequence shown here is derived from an EMBL/GenBank/DDBJ whole genome shotgun (WGS) entry which is preliminary data.</text>
</comment>
<keyword evidence="1" id="KW-0472">Membrane</keyword>
<dbReference type="RefSeq" id="WP_006971641.1">
    <property type="nucleotide sequence ID" value="NZ_ABCS01000021.1"/>
</dbReference>
<feature type="transmembrane region" description="Helical" evidence="1">
    <location>
        <begin position="29"/>
        <end position="49"/>
    </location>
</feature>
<accession>A6G4J2</accession>
<evidence type="ECO:0000256" key="1">
    <source>
        <dbReference type="SAM" id="Phobius"/>
    </source>
</evidence>
<keyword evidence="1" id="KW-1133">Transmembrane helix</keyword>
<evidence type="ECO:0000313" key="2">
    <source>
        <dbReference type="EMBL" id="EDM79304.1"/>
    </source>
</evidence>
<keyword evidence="1" id="KW-0812">Transmembrane</keyword>
<sequence>MRATIRSVERVISGFHRNRRRHWFQRDSGSLVVLAMTSAGTLAAVIEWVV</sequence>
<keyword evidence="3" id="KW-1185">Reference proteome</keyword>
<dbReference type="Proteomes" id="UP000005801">
    <property type="component" value="Unassembled WGS sequence"/>
</dbReference>
<dbReference type="AlphaFoldDB" id="A6G4J2"/>
<dbReference type="EMBL" id="ABCS01000021">
    <property type="protein sequence ID" value="EDM79304.1"/>
    <property type="molecule type" value="Genomic_DNA"/>
</dbReference>
<evidence type="ECO:0000313" key="3">
    <source>
        <dbReference type="Proteomes" id="UP000005801"/>
    </source>
</evidence>
<gene>
    <name evidence="2" type="ORF">PPSIR1_04168</name>
</gene>
<organism evidence="2 3">
    <name type="scientific">Plesiocystis pacifica SIR-1</name>
    <dbReference type="NCBI Taxonomy" id="391625"/>
    <lineage>
        <taxon>Bacteria</taxon>
        <taxon>Pseudomonadati</taxon>
        <taxon>Myxococcota</taxon>
        <taxon>Polyangia</taxon>
        <taxon>Nannocystales</taxon>
        <taxon>Nannocystaceae</taxon>
        <taxon>Plesiocystis</taxon>
    </lineage>
</organism>
<reference evidence="2 3" key="1">
    <citation type="submission" date="2007-06" db="EMBL/GenBank/DDBJ databases">
        <authorList>
            <person name="Shimkets L."/>
            <person name="Ferriera S."/>
            <person name="Johnson J."/>
            <person name="Kravitz S."/>
            <person name="Beeson K."/>
            <person name="Sutton G."/>
            <person name="Rogers Y.-H."/>
            <person name="Friedman R."/>
            <person name="Frazier M."/>
            <person name="Venter J.C."/>
        </authorList>
    </citation>
    <scope>NUCLEOTIDE SEQUENCE [LARGE SCALE GENOMIC DNA]</scope>
    <source>
        <strain evidence="2 3">SIR-1</strain>
    </source>
</reference>
<name>A6G4J2_9BACT</name>
<proteinExistence type="predicted"/>
<dbReference type="STRING" id="391625.PPSIR1_04168"/>
<protein>
    <submittedName>
        <fullName evidence="2">Uncharacterized protein</fullName>
    </submittedName>
</protein>